<dbReference type="InterPro" id="IPR013825">
    <property type="entry name" value="Topo_IA_cen_sub2"/>
</dbReference>
<dbReference type="InterPro" id="IPR013826">
    <property type="entry name" value="Topo_IA_cen_sub3"/>
</dbReference>
<protein>
    <recommendedName>
        <fullName evidence="8">DNA topoisomerase 3</fullName>
        <ecNumber evidence="8">5.6.2.1</ecNumber>
    </recommendedName>
    <alternativeName>
        <fullName evidence="8">DNA topoisomerase III</fullName>
    </alternativeName>
</protein>
<dbReference type="InterPro" id="IPR023405">
    <property type="entry name" value="Topo_IA_core_domain"/>
</dbReference>
<name>A0ABY8E859_9FIRM</name>
<accession>A0ABY8E859</accession>
<evidence type="ECO:0000256" key="6">
    <source>
        <dbReference type="ARBA" id="ARBA00023125"/>
    </source>
</evidence>
<dbReference type="Pfam" id="PF01131">
    <property type="entry name" value="Topoisom_bac"/>
    <property type="match status" value="1"/>
</dbReference>
<dbReference type="SMART" id="SM00437">
    <property type="entry name" value="TOP1Ac"/>
    <property type="match status" value="1"/>
</dbReference>
<dbReference type="SMART" id="SM00436">
    <property type="entry name" value="TOP1Bc"/>
    <property type="match status" value="1"/>
</dbReference>
<dbReference type="SUPFAM" id="SSF56712">
    <property type="entry name" value="Prokaryotic type I DNA topoisomerase"/>
    <property type="match status" value="1"/>
</dbReference>
<dbReference type="PANTHER" id="PTHR11390">
    <property type="entry name" value="PROKARYOTIC DNA TOPOISOMERASE"/>
    <property type="match status" value="1"/>
</dbReference>
<dbReference type="Pfam" id="PF01751">
    <property type="entry name" value="Toprim"/>
    <property type="match status" value="1"/>
</dbReference>
<feature type="site" description="Interaction with DNA" evidence="8">
    <location>
        <position position="61"/>
    </location>
</feature>
<dbReference type="Gene3D" id="1.10.460.10">
    <property type="entry name" value="Topoisomerase I, domain 2"/>
    <property type="match status" value="1"/>
</dbReference>
<dbReference type="NCBIfam" id="NF005829">
    <property type="entry name" value="PRK07726.1"/>
    <property type="match status" value="1"/>
</dbReference>
<dbReference type="PANTHER" id="PTHR11390:SF21">
    <property type="entry name" value="DNA TOPOISOMERASE 3-ALPHA"/>
    <property type="match status" value="1"/>
</dbReference>
<evidence type="ECO:0000259" key="9">
    <source>
        <dbReference type="PROSITE" id="PS50880"/>
    </source>
</evidence>
<evidence type="ECO:0000256" key="8">
    <source>
        <dbReference type="HAMAP-Rule" id="MF_00953"/>
    </source>
</evidence>
<comment type="caution">
    <text evidence="8">Lacks conserved residue(s) required for the propagation of feature annotation.</text>
</comment>
<feature type="binding site" evidence="8">
    <location>
        <position position="9"/>
    </location>
    <ligand>
        <name>Mg(2+)</name>
        <dbReference type="ChEBI" id="CHEBI:18420"/>
        <note>catalytic</note>
    </ligand>
</feature>
<dbReference type="InterPro" id="IPR006171">
    <property type="entry name" value="TOPRIM_dom"/>
</dbReference>
<dbReference type="CDD" id="cd00186">
    <property type="entry name" value="TOP1Ac"/>
    <property type="match status" value="1"/>
</dbReference>
<dbReference type="HAMAP" id="MF_00953">
    <property type="entry name" value="Topoisom_3_prok"/>
    <property type="match status" value="1"/>
</dbReference>
<evidence type="ECO:0000313" key="12">
    <source>
        <dbReference type="Proteomes" id="UP001222800"/>
    </source>
</evidence>
<sequence length="724" mass="83282">MKKTLVLAEKPSVGKDIARVLNCNLSKNGYIEGKKYIVTWAFGHLVTLAPPENYDEKYKAWKIEDLPMLPDRLKIVTINKTHKQYNTVKRLMNREDVDEIVIATDAGREGELVARWIIEKARIKKNIKRLWISSVTDKAIKDGFNNLKPGKDYENLYKSATARAESDWLVGINATRALTCKYNSSLSCGRVQTPTLFMISKRENDIQNFKPKDFYGIKVYINDVEFIWKDSKTKNTNIFDKAKCDSVINSLNNKKAKVENIVRKTKKTFAPSLYNLTDLQADANKIYSYSAKETLSIMQKLYEQHKLLTYPRTDSRYISEDVVDTLKDRVMACRVGKYSKIAFNILKREIKTNKSFVDDSKVSDHHAIIPTEESSGFAELSDKEFKIYDLVVKRFLAVLNKPFEYESITIQIKIGQEIFTAKTKRIISLGWKQVYENTEADNNMVNDLLSNLNVGDEFDVSNVYQTKGHTNPPSRFDEGSLLIAMENPQKYMGDENKELIKTIKDTGGIGTVATRADIIEKLYNNFLMERKGRYIHITSKGEQLLDLVPDDLKSPLLTAKWEQKLALISKGLLKKDDFTNEMREYTNVIVKDIKNSDQKFKHENITRNKCPECGKYMLEVNSKNGKILICQDRECGYRQNISKKTNARCPNCFKKLELRGQGEGKVFVCKCGHREKLSKFNERKKKEGKKVNKKDVNKYLKKQKKENEQGLNSALADALAKFKK</sequence>
<dbReference type="RefSeq" id="WP_277731001.1">
    <property type="nucleotide sequence ID" value="NZ_CP120733.1"/>
</dbReference>
<dbReference type="EMBL" id="CP120733">
    <property type="protein sequence ID" value="WFD09080.1"/>
    <property type="molecule type" value="Genomic_DNA"/>
</dbReference>
<evidence type="ECO:0000256" key="5">
    <source>
        <dbReference type="ARBA" id="ARBA00023029"/>
    </source>
</evidence>
<dbReference type="InterPro" id="IPR000380">
    <property type="entry name" value="Topo_IA"/>
</dbReference>
<feature type="domain" description="Toprim" evidence="9">
    <location>
        <begin position="3"/>
        <end position="136"/>
    </location>
</feature>
<keyword evidence="5 8" id="KW-0799">Topoisomerase</keyword>
<feature type="region of interest" description="Interaction with DNA" evidence="8">
    <location>
        <begin position="187"/>
        <end position="192"/>
    </location>
</feature>
<keyword evidence="3 8" id="KW-0479">Metal-binding</keyword>
<dbReference type="InterPro" id="IPR034144">
    <property type="entry name" value="TOPRIM_TopoIII"/>
</dbReference>
<dbReference type="Gene3D" id="3.40.50.140">
    <property type="match status" value="1"/>
</dbReference>
<dbReference type="PRINTS" id="PR00417">
    <property type="entry name" value="PRTPISMRASEI"/>
</dbReference>
<feature type="site" description="Interaction with DNA" evidence="8">
    <location>
        <position position="168"/>
    </location>
</feature>
<feature type="active site" description="O-(5'-phospho-DNA)-tyrosine intermediate" evidence="8">
    <location>
        <position position="310"/>
    </location>
</feature>
<evidence type="ECO:0000256" key="7">
    <source>
        <dbReference type="ARBA" id="ARBA00023235"/>
    </source>
</evidence>
<dbReference type="Gene3D" id="1.10.290.10">
    <property type="entry name" value="Topoisomerase I, domain 4"/>
    <property type="match status" value="1"/>
</dbReference>
<evidence type="ECO:0000256" key="3">
    <source>
        <dbReference type="ARBA" id="ARBA00022723"/>
    </source>
</evidence>
<comment type="cofactor">
    <cofactor evidence="8">
        <name>Mg(2+)</name>
        <dbReference type="ChEBI" id="CHEBI:18420"/>
    </cofactor>
</comment>
<dbReference type="Gene3D" id="2.70.20.10">
    <property type="entry name" value="Topoisomerase I, domain 3"/>
    <property type="match status" value="1"/>
</dbReference>
<reference evidence="11 12" key="1">
    <citation type="submission" date="2023-03" db="EMBL/GenBank/DDBJ databases">
        <title>Complete genome sequence of Tepidibacter sp. SWIR-1, isolated from a deep-sea hydrothermal vent.</title>
        <authorList>
            <person name="Li X."/>
        </authorList>
    </citation>
    <scope>NUCLEOTIDE SEQUENCE [LARGE SCALE GENOMIC DNA]</scope>
    <source>
        <strain evidence="11 12">SWIR-1</strain>
    </source>
</reference>
<dbReference type="PROSITE" id="PS50880">
    <property type="entry name" value="TOPRIM"/>
    <property type="match status" value="1"/>
</dbReference>
<feature type="site" description="Interaction with DNA" evidence="8">
    <location>
        <position position="312"/>
    </location>
</feature>
<evidence type="ECO:0000259" key="10">
    <source>
        <dbReference type="PROSITE" id="PS52039"/>
    </source>
</evidence>
<evidence type="ECO:0000256" key="4">
    <source>
        <dbReference type="ARBA" id="ARBA00022842"/>
    </source>
</evidence>
<dbReference type="PROSITE" id="PS52039">
    <property type="entry name" value="TOPO_IA_2"/>
    <property type="match status" value="1"/>
</dbReference>
<dbReference type="Proteomes" id="UP001222800">
    <property type="component" value="Chromosome"/>
</dbReference>
<comment type="similarity">
    <text evidence="2 8">Belongs to the type IA topoisomerase family.</text>
</comment>
<dbReference type="InterPro" id="IPR003601">
    <property type="entry name" value="Topo_IA_2"/>
</dbReference>
<comment type="catalytic activity">
    <reaction evidence="1 8">
        <text>ATP-independent breakage of single-stranded DNA, followed by passage and rejoining.</text>
        <dbReference type="EC" id="5.6.2.1"/>
    </reaction>
</comment>
<dbReference type="PROSITE" id="PS00396">
    <property type="entry name" value="TOPO_IA_1"/>
    <property type="match status" value="1"/>
</dbReference>
<keyword evidence="7 8" id="KW-0413">Isomerase</keyword>
<dbReference type="EC" id="5.6.2.1" evidence="8"/>
<organism evidence="11 12">
    <name type="scientific">Tepidibacter hydrothermalis</name>
    <dbReference type="NCBI Taxonomy" id="3036126"/>
    <lineage>
        <taxon>Bacteria</taxon>
        <taxon>Bacillati</taxon>
        <taxon>Bacillota</taxon>
        <taxon>Clostridia</taxon>
        <taxon>Peptostreptococcales</taxon>
        <taxon>Peptostreptococcaceae</taxon>
        <taxon>Tepidibacter</taxon>
    </lineage>
</organism>
<evidence type="ECO:0000256" key="2">
    <source>
        <dbReference type="ARBA" id="ARBA00009446"/>
    </source>
</evidence>
<evidence type="ECO:0000313" key="11">
    <source>
        <dbReference type="EMBL" id="WFD09080.1"/>
    </source>
</evidence>
<feature type="binding site" evidence="8">
    <location>
        <position position="105"/>
    </location>
    <ligand>
        <name>Mg(2+)</name>
        <dbReference type="ChEBI" id="CHEBI:18420"/>
        <note>catalytic</note>
    </ligand>
</feature>
<keyword evidence="12" id="KW-1185">Reference proteome</keyword>
<dbReference type="InterPro" id="IPR023406">
    <property type="entry name" value="Topo_IA_AS"/>
</dbReference>
<dbReference type="InterPro" id="IPR013824">
    <property type="entry name" value="Topo_IA_cen_sub1"/>
</dbReference>
<keyword evidence="4 8" id="KW-0460">Magnesium</keyword>
<dbReference type="InterPro" id="IPR005738">
    <property type="entry name" value="TopoIII"/>
</dbReference>
<dbReference type="NCBIfam" id="TIGR01056">
    <property type="entry name" value="topB"/>
    <property type="match status" value="1"/>
</dbReference>
<dbReference type="InterPro" id="IPR003602">
    <property type="entry name" value="Topo_IA_DNA-bd_dom"/>
</dbReference>
<comment type="function">
    <text evidence="8">Releases the supercoiling and torsional tension of DNA, which is introduced during the DNA replication and transcription, by transiently cleaving and rejoining one strand of the DNA duplex. Introduces a single-strand break via transesterification at a target site in duplex DNA. The scissile phosphodiester is attacked by the catalytic tyrosine of the enzyme, resulting in the formation of a DNA-(5'-phosphotyrosyl)-enzyme intermediate and the expulsion of a 3'-OH DNA strand. The free DNA strand then undergoes passage around the unbroken strand, thus removing DNA supercoils. Finally, in the religation step, the DNA 3'-OH attacks the covalent intermediate to expel the active-site tyrosine and restore the DNA phosphodiester backbone.</text>
</comment>
<feature type="domain" description="Topo IA-type catalytic" evidence="10">
    <location>
        <begin position="153"/>
        <end position="590"/>
    </location>
</feature>
<proteinExistence type="inferred from homology"/>
<dbReference type="InterPro" id="IPR013497">
    <property type="entry name" value="Topo_IA_cen"/>
</dbReference>
<evidence type="ECO:0000256" key="1">
    <source>
        <dbReference type="ARBA" id="ARBA00000213"/>
    </source>
</evidence>
<feature type="site" description="Interaction with DNA" evidence="8">
    <location>
        <position position="176"/>
    </location>
</feature>
<dbReference type="SMART" id="SM00493">
    <property type="entry name" value="TOPRIM"/>
    <property type="match status" value="1"/>
</dbReference>
<keyword evidence="6 8" id="KW-0238">DNA-binding</keyword>
<gene>
    <name evidence="8" type="primary">topB</name>
    <name evidence="11" type="ORF">P4S50_11850</name>
</gene>
<dbReference type="CDD" id="cd03362">
    <property type="entry name" value="TOPRIM_TopoIA_TopoIII"/>
    <property type="match status" value="1"/>
</dbReference>